<dbReference type="RefSeq" id="WP_185064436.1">
    <property type="nucleotide sequence ID" value="NZ_BAABJP010000007.1"/>
</dbReference>
<dbReference type="SMART" id="SM00418">
    <property type="entry name" value="HTH_ARSR"/>
    <property type="match status" value="1"/>
</dbReference>
<dbReference type="CDD" id="cd00090">
    <property type="entry name" value="HTH_ARSR"/>
    <property type="match status" value="1"/>
</dbReference>
<dbReference type="PANTHER" id="PTHR39168">
    <property type="entry name" value="TRANSCRIPTIONAL REGULATOR-RELATED"/>
    <property type="match status" value="1"/>
</dbReference>
<proteinExistence type="predicted"/>
<dbReference type="Proteomes" id="UP001428817">
    <property type="component" value="Unassembled WGS sequence"/>
</dbReference>
<dbReference type="Gene3D" id="1.10.10.10">
    <property type="entry name" value="Winged helix-like DNA-binding domain superfamily/Winged helix DNA-binding domain"/>
    <property type="match status" value="1"/>
</dbReference>
<organism evidence="2 3">
    <name type="scientific">Pseudonocardia eucalypti</name>
    <dbReference type="NCBI Taxonomy" id="648755"/>
    <lineage>
        <taxon>Bacteria</taxon>
        <taxon>Bacillati</taxon>
        <taxon>Actinomycetota</taxon>
        <taxon>Actinomycetes</taxon>
        <taxon>Pseudonocardiales</taxon>
        <taxon>Pseudonocardiaceae</taxon>
        <taxon>Pseudonocardia</taxon>
    </lineage>
</organism>
<evidence type="ECO:0000259" key="1">
    <source>
        <dbReference type="PROSITE" id="PS50987"/>
    </source>
</evidence>
<evidence type="ECO:0000313" key="3">
    <source>
        <dbReference type="Proteomes" id="UP001428817"/>
    </source>
</evidence>
<dbReference type="InterPro" id="IPR011991">
    <property type="entry name" value="ArsR-like_HTH"/>
</dbReference>
<comment type="caution">
    <text evidence="2">The sequence shown here is derived from an EMBL/GenBank/DDBJ whole genome shotgun (WGS) entry which is preliminary data.</text>
</comment>
<dbReference type="SUPFAM" id="SSF46785">
    <property type="entry name" value="Winged helix' DNA-binding domain"/>
    <property type="match status" value="1"/>
</dbReference>
<keyword evidence="3" id="KW-1185">Reference proteome</keyword>
<gene>
    <name evidence="2" type="ORF">GCM10023321_17580</name>
</gene>
<reference evidence="3" key="1">
    <citation type="journal article" date="2019" name="Int. J. Syst. Evol. Microbiol.">
        <title>The Global Catalogue of Microorganisms (GCM) 10K type strain sequencing project: providing services to taxonomists for standard genome sequencing and annotation.</title>
        <authorList>
            <consortium name="The Broad Institute Genomics Platform"/>
            <consortium name="The Broad Institute Genome Sequencing Center for Infectious Disease"/>
            <person name="Wu L."/>
            <person name="Ma J."/>
        </authorList>
    </citation>
    <scope>NUCLEOTIDE SEQUENCE [LARGE SCALE GENOMIC DNA]</scope>
    <source>
        <strain evidence="3">JCM 18303</strain>
    </source>
</reference>
<dbReference type="PANTHER" id="PTHR39168:SF1">
    <property type="entry name" value="TRANSCRIPTIONAL REGULATORY PROTEIN"/>
    <property type="match status" value="1"/>
</dbReference>
<sequence>MAVVGEADLARIGALIGDRTRAAMLLMLLAGRPRSASDLATAAGVSAPLASMHLRKLVDGGLLVVEPAGRQRLFRLANAVADALEGLLLLAPPASVDSLRAAVSGRRLRWARLCYDHLAGTVGVAIRDGLVAAGHLDPGEAGMGRAASSASDGNTADDVTAGGAGAFRALGIDVAVLERRRRPLTRRCMDWSERRDHLAGSLGAALLSRLIELDWVRAREASRVVTVTAEGHAGLRGWLDIAMEVTE</sequence>
<feature type="domain" description="HTH arsR-type" evidence="1">
    <location>
        <begin position="1"/>
        <end position="95"/>
    </location>
</feature>
<evidence type="ECO:0000313" key="2">
    <source>
        <dbReference type="EMBL" id="GAA5151115.1"/>
    </source>
</evidence>
<dbReference type="InterPro" id="IPR001845">
    <property type="entry name" value="HTH_ArsR_DNA-bd_dom"/>
</dbReference>
<name>A0ABP9PRV9_9PSEU</name>
<dbReference type="EMBL" id="BAABJP010000007">
    <property type="protein sequence ID" value="GAA5151115.1"/>
    <property type="molecule type" value="Genomic_DNA"/>
</dbReference>
<dbReference type="InterPro" id="IPR036388">
    <property type="entry name" value="WH-like_DNA-bd_sf"/>
</dbReference>
<dbReference type="PROSITE" id="PS50987">
    <property type="entry name" value="HTH_ARSR_2"/>
    <property type="match status" value="1"/>
</dbReference>
<protein>
    <submittedName>
        <fullName evidence="2">Metalloregulator ArsR/SmtB family transcription factor</fullName>
    </submittedName>
</protein>
<dbReference type="Pfam" id="PF12840">
    <property type="entry name" value="HTH_20"/>
    <property type="match status" value="1"/>
</dbReference>
<dbReference type="InterPro" id="IPR036390">
    <property type="entry name" value="WH_DNA-bd_sf"/>
</dbReference>
<accession>A0ABP9PRV9</accession>
<dbReference type="InterPro" id="IPR052543">
    <property type="entry name" value="HTH_Metal-responsive_Reg"/>
</dbReference>